<name>A0A8B7ABA8_ORYAF</name>
<gene>
    <name evidence="4" type="primary">TPRN</name>
</gene>
<evidence type="ECO:0000313" key="4">
    <source>
        <dbReference type="RefSeq" id="XP_007945263.1"/>
    </source>
</evidence>
<evidence type="ECO:0000259" key="2">
    <source>
        <dbReference type="Pfam" id="PF13914"/>
    </source>
</evidence>
<sequence>MNGTRRWGSVRLRWWALSTEPRETGGGARPPIREAVSKARMRANKSSPAIGGGVRWGRARAGLPQWVAAREGPGPRQGRLWAVARWPRPGAVRAGVPKPTPTIPGPLAAPRLGERAARFERERSGGGVAGPGPGARRSDFLQKTGNNSFTVHPRGLPRSAGARPLPNGSAALEPRTSPANGIASPPPGPVPPSVAQSAGEWKPKGESGSPLFYPPPSPGTPSATPAVPSAFPAPSPASATPSQRQWVSAATSSNDSFEIRPAPKPDLENIPAGDLQARALASLRMSSRNSFMFMPKRKTSATRDLGGRQPVEQPNGGLGWALKPGEPQGQLVPGADGVPAGRRPPLGAEALWPVQEGGYCRPATALVDRDPRWQRPSSPPPSLQAATEAQPASGFGAPGLARNGREPGRPGLPVTFIDEVDSDEEISQEAKLPPRYRPHPTMPQPHGGNTFMVVPKRKPGALGEQHSGQASAEAQRREAEQEETGSGGGLPGPLGTTLKKRYPTVHEIEVVGGYLALEKSCLSKASSSSRKKMRISFNDQSLQTTFEYPSESSLIQEAAEEPEEGESEGSSSEGAADEQSFCLYLPRATLVNSVGPDSPRLPDGSSALSSYTPKHSGAFSMWQEQTLELAPREAEPFPKEVMLTPAGLKDLSDFRSEPALYF</sequence>
<dbReference type="InterPro" id="IPR025907">
    <property type="entry name" value="Phostensin/Taperin_PP1-bd_dom"/>
</dbReference>
<dbReference type="PANTHER" id="PTHR21685:SF1">
    <property type="entry name" value="TAPERIN"/>
    <property type="match status" value="1"/>
</dbReference>
<feature type="region of interest" description="Disordered" evidence="1">
    <location>
        <begin position="362"/>
        <end position="498"/>
    </location>
</feature>
<dbReference type="AlphaFoldDB" id="A0A8B7ABA8"/>
<dbReference type="InterPro" id="IPR026671">
    <property type="entry name" value="PPP1R18/Tprn"/>
</dbReference>
<dbReference type="Pfam" id="PF13914">
    <property type="entry name" value="Phostensin"/>
    <property type="match status" value="1"/>
</dbReference>
<dbReference type="OrthoDB" id="9945184at2759"/>
<feature type="compositionally biased region" description="Basic and acidic residues" evidence="1">
    <location>
        <begin position="257"/>
        <end position="267"/>
    </location>
</feature>
<evidence type="ECO:0000313" key="3">
    <source>
        <dbReference type="Proteomes" id="UP000694850"/>
    </source>
</evidence>
<dbReference type="GO" id="GO:0120044">
    <property type="term" value="C:stereocilium base"/>
    <property type="evidence" value="ECO:0007669"/>
    <property type="project" value="TreeGrafter"/>
</dbReference>
<feature type="compositionally biased region" description="Polar residues" evidence="1">
    <location>
        <begin position="243"/>
        <end position="256"/>
    </location>
</feature>
<protein>
    <submittedName>
        <fullName evidence="4">Taperin</fullName>
    </submittedName>
</protein>
<dbReference type="RefSeq" id="XP_007945263.1">
    <property type="nucleotide sequence ID" value="XM_007947072.1"/>
</dbReference>
<keyword evidence="3" id="KW-1185">Reference proteome</keyword>
<feature type="compositionally biased region" description="Basic and acidic residues" evidence="1">
    <location>
        <begin position="112"/>
        <end position="124"/>
    </location>
</feature>
<proteinExistence type="predicted"/>
<feature type="compositionally biased region" description="Acidic residues" evidence="1">
    <location>
        <begin position="558"/>
        <end position="567"/>
    </location>
</feature>
<organism evidence="3 4">
    <name type="scientific">Orycteropus afer afer</name>
    <dbReference type="NCBI Taxonomy" id="1230840"/>
    <lineage>
        <taxon>Eukaryota</taxon>
        <taxon>Metazoa</taxon>
        <taxon>Chordata</taxon>
        <taxon>Craniata</taxon>
        <taxon>Vertebrata</taxon>
        <taxon>Euteleostomi</taxon>
        <taxon>Mammalia</taxon>
        <taxon>Eutheria</taxon>
        <taxon>Afrotheria</taxon>
        <taxon>Tubulidentata</taxon>
        <taxon>Orycteropodidae</taxon>
        <taxon>Orycteropus</taxon>
    </lineage>
</organism>
<feature type="region of interest" description="Disordered" evidence="1">
    <location>
        <begin position="547"/>
        <end position="577"/>
    </location>
</feature>
<feature type="region of interest" description="Disordered" evidence="1">
    <location>
        <begin position="291"/>
        <end position="347"/>
    </location>
</feature>
<feature type="compositionally biased region" description="Acidic residues" evidence="1">
    <location>
        <begin position="418"/>
        <end position="427"/>
    </location>
</feature>
<feature type="compositionally biased region" description="Low complexity" evidence="1">
    <location>
        <begin position="220"/>
        <end position="242"/>
    </location>
</feature>
<dbReference type="GO" id="GO:0120045">
    <property type="term" value="P:stereocilium maintenance"/>
    <property type="evidence" value="ECO:0007669"/>
    <property type="project" value="TreeGrafter"/>
</dbReference>
<feature type="region of interest" description="Disordered" evidence="1">
    <location>
        <begin position="91"/>
        <end position="271"/>
    </location>
</feature>
<dbReference type="Proteomes" id="UP000694850">
    <property type="component" value="Unplaced"/>
</dbReference>
<dbReference type="PANTHER" id="PTHR21685">
    <property type="entry name" value="TON-B BOX DOMAIN"/>
    <property type="match status" value="1"/>
</dbReference>
<dbReference type="GO" id="GO:0007605">
    <property type="term" value="P:sensory perception of sound"/>
    <property type="evidence" value="ECO:0007669"/>
    <property type="project" value="TreeGrafter"/>
</dbReference>
<dbReference type="CTD" id="286262"/>
<feature type="compositionally biased region" description="Polar residues" evidence="1">
    <location>
        <begin position="141"/>
        <end position="150"/>
    </location>
</feature>
<dbReference type="GeneID" id="103202242"/>
<reference evidence="4" key="1">
    <citation type="submission" date="2025-08" db="UniProtKB">
        <authorList>
            <consortium name="RefSeq"/>
        </authorList>
    </citation>
    <scope>IDENTIFICATION</scope>
</reference>
<evidence type="ECO:0000256" key="1">
    <source>
        <dbReference type="SAM" id="MobiDB-lite"/>
    </source>
</evidence>
<dbReference type="GO" id="GO:0019902">
    <property type="term" value="F:phosphatase binding"/>
    <property type="evidence" value="ECO:0007669"/>
    <property type="project" value="InterPro"/>
</dbReference>
<feature type="compositionally biased region" description="Low complexity" evidence="1">
    <location>
        <begin position="568"/>
        <end position="577"/>
    </location>
</feature>
<dbReference type="GO" id="GO:0060088">
    <property type="term" value="P:auditory receptor cell stereocilium organization"/>
    <property type="evidence" value="ECO:0007669"/>
    <property type="project" value="TreeGrafter"/>
</dbReference>
<feature type="domain" description="Phostensin/Taperin PP1-binding" evidence="2">
    <location>
        <begin position="430"/>
        <end position="555"/>
    </location>
</feature>
<accession>A0A8B7ABA8</accession>